<dbReference type="EMBL" id="PRLG01000003">
    <property type="protein sequence ID" value="PYY31025.1"/>
    <property type="molecule type" value="Genomic_DNA"/>
</dbReference>
<accession>A0A2W0CS69</accession>
<evidence type="ECO:0000313" key="1">
    <source>
        <dbReference type="EMBL" id="PYY31025.1"/>
    </source>
</evidence>
<organism evidence="1 2">
    <name type="scientific">Paenibacillus illinoisensis</name>
    <dbReference type="NCBI Taxonomy" id="59845"/>
    <lineage>
        <taxon>Bacteria</taxon>
        <taxon>Bacillati</taxon>
        <taxon>Bacillota</taxon>
        <taxon>Bacilli</taxon>
        <taxon>Bacillales</taxon>
        <taxon>Paenibacillaceae</taxon>
        <taxon>Paenibacillus</taxon>
    </lineage>
</organism>
<name>A0A2W0CS69_9BACL</name>
<dbReference type="RefSeq" id="WP_110756233.1">
    <property type="nucleotide sequence ID" value="NZ_PRLG01000003.1"/>
</dbReference>
<dbReference type="AlphaFoldDB" id="A0A2W0CS69"/>
<dbReference type="InterPro" id="IPR024211">
    <property type="entry name" value="DUF3841"/>
</dbReference>
<reference evidence="1 2" key="1">
    <citation type="submission" date="2018-01" db="EMBL/GenBank/DDBJ databases">
        <title>Genome sequence of the PGP bacterium Paenibacillus illinoisensis E3.</title>
        <authorList>
            <person name="Rolli E."/>
            <person name="Marasco R."/>
            <person name="Bessem C."/>
            <person name="Michoud G."/>
            <person name="Gaiarsa S."/>
            <person name="Borin S."/>
            <person name="Daffonchio D."/>
        </authorList>
    </citation>
    <scope>NUCLEOTIDE SEQUENCE [LARGE SCALE GENOMIC DNA]</scope>
    <source>
        <strain evidence="1 2">E3</strain>
    </source>
</reference>
<comment type="caution">
    <text evidence="1">The sequence shown here is derived from an EMBL/GenBank/DDBJ whole genome shotgun (WGS) entry which is preliminary data.</text>
</comment>
<sequence length="146" mass="17321">MFPEQYIWMMEQMKARLPHYKGEYPIWLWIKKPDMRSTGHFEGGTKCVRLTIDLNEKDVLLSDLDRWNLVLNSGFCSDNEHEATEFDKGVLKISKEKSWERIFDLKRVVDVSWTGNGEWLQGTTGRIDLDKVMRVEQFTTRKSKLF</sequence>
<proteinExistence type="predicted"/>
<evidence type="ECO:0008006" key="3">
    <source>
        <dbReference type="Google" id="ProtNLM"/>
    </source>
</evidence>
<evidence type="ECO:0000313" key="2">
    <source>
        <dbReference type="Proteomes" id="UP000247459"/>
    </source>
</evidence>
<protein>
    <recommendedName>
        <fullName evidence="3">DUF3841 domain-containing protein</fullName>
    </recommendedName>
</protein>
<dbReference type="Proteomes" id="UP000247459">
    <property type="component" value="Unassembled WGS sequence"/>
</dbReference>
<gene>
    <name evidence="1" type="ORF">PIL02S_00572</name>
</gene>
<dbReference type="Pfam" id="PF12952">
    <property type="entry name" value="DUF3841"/>
    <property type="match status" value="1"/>
</dbReference>
<dbReference type="OrthoDB" id="286252at2"/>